<dbReference type="GO" id="GO:0022877">
    <property type="term" value="F:protein-N(PI)-phosphohistidine-fructose phosphotransferase system transporter activity"/>
    <property type="evidence" value="ECO:0007669"/>
    <property type="project" value="InterPro"/>
</dbReference>
<feature type="domain" description="PTS EIIC type-2" evidence="16">
    <location>
        <begin position="294"/>
        <end position="667"/>
    </location>
</feature>
<feature type="coiled-coil region" evidence="12">
    <location>
        <begin position="779"/>
        <end position="829"/>
    </location>
</feature>
<feature type="transmembrane region" description="Helical" evidence="13">
    <location>
        <begin position="490"/>
        <end position="510"/>
    </location>
</feature>
<dbReference type="InterPro" id="IPR003501">
    <property type="entry name" value="PTS_EIIB_2/3"/>
</dbReference>
<dbReference type="Gene3D" id="3.40.50.2300">
    <property type="match status" value="1"/>
</dbReference>
<keyword evidence="7" id="KW-0598">Phosphotransferase system</keyword>
<name>A0A2K8NYK8_9MOLU</name>
<dbReference type="Gene3D" id="3.40.930.10">
    <property type="entry name" value="Mannitol-specific EII, Chain A"/>
    <property type="match status" value="1"/>
</dbReference>
<dbReference type="KEGG" id="esx:ESOMN_v1c05180"/>
<dbReference type="Pfam" id="PF02302">
    <property type="entry name" value="PTS_IIB"/>
    <property type="match status" value="1"/>
</dbReference>
<evidence type="ECO:0000259" key="16">
    <source>
        <dbReference type="PROSITE" id="PS51104"/>
    </source>
</evidence>
<evidence type="ECO:0000259" key="15">
    <source>
        <dbReference type="PROSITE" id="PS51099"/>
    </source>
</evidence>
<reference evidence="17 18" key="1">
    <citation type="submission" date="2017-11" db="EMBL/GenBank/DDBJ databases">
        <title>Genome sequence of Entomoplasma somnilux PYAN-1 (ATCC 49194).</title>
        <authorList>
            <person name="Lo W.-S."/>
            <person name="Gasparich G.E."/>
            <person name="Kuo C.-H."/>
        </authorList>
    </citation>
    <scope>NUCLEOTIDE SEQUENCE [LARGE SCALE GENOMIC DNA]</scope>
    <source>
        <strain evidence="17 18">PYAN-1</strain>
    </source>
</reference>
<evidence type="ECO:0000256" key="9">
    <source>
        <dbReference type="ARBA" id="ARBA00022777"/>
    </source>
</evidence>
<dbReference type="EMBL" id="CP024965">
    <property type="protein sequence ID" value="ATZ18900.1"/>
    <property type="molecule type" value="Genomic_DNA"/>
</dbReference>
<keyword evidence="12" id="KW-0175">Coiled coil</keyword>
<dbReference type="InterPro" id="IPR050864">
    <property type="entry name" value="Bacterial_PTS_Sugar_Transport"/>
</dbReference>
<dbReference type="Proteomes" id="UP000232230">
    <property type="component" value="Chromosome"/>
</dbReference>
<evidence type="ECO:0000256" key="12">
    <source>
        <dbReference type="SAM" id="Coils"/>
    </source>
</evidence>
<gene>
    <name evidence="17" type="primary">fruA</name>
    <name evidence="17" type="ORF">ESOMN_v1c05180</name>
</gene>
<evidence type="ECO:0000256" key="10">
    <source>
        <dbReference type="ARBA" id="ARBA00022989"/>
    </source>
</evidence>
<dbReference type="GO" id="GO:0090563">
    <property type="term" value="F:protein-phosphocysteine-sugar phosphotransferase activity"/>
    <property type="evidence" value="ECO:0007669"/>
    <property type="project" value="TreeGrafter"/>
</dbReference>
<dbReference type="InterPro" id="IPR013014">
    <property type="entry name" value="PTS_EIIC_2"/>
</dbReference>
<dbReference type="PANTHER" id="PTHR30505">
    <property type="entry name" value="FRUCTOSE-LIKE PERMEASE"/>
    <property type="match status" value="1"/>
</dbReference>
<dbReference type="AlphaFoldDB" id="A0A2K8NYK8"/>
<dbReference type="GO" id="GO:0005351">
    <property type="term" value="F:carbohydrate:proton symporter activity"/>
    <property type="evidence" value="ECO:0007669"/>
    <property type="project" value="InterPro"/>
</dbReference>
<dbReference type="Pfam" id="PF00359">
    <property type="entry name" value="PTS_EIIA_2"/>
    <property type="match status" value="1"/>
</dbReference>
<evidence type="ECO:0000313" key="18">
    <source>
        <dbReference type="Proteomes" id="UP000232230"/>
    </source>
</evidence>
<feature type="transmembrane region" description="Helical" evidence="13">
    <location>
        <begin position="569"/>
        <end position="589"/>
    </location>
</feature>
<dbReference type="InterPro" id="IPR003353">
    <property type="entry name" value="PTS_IIB_fruc"/>
</dbReference>
<dbReference type="NCBIfam" id="TIGR00829">
    <property type="entry name" value="FRU"/>
    <property type="match status" value="1"/>
</dbReference>
<feature type="transmembrane region" description="Helical" evidence="13">
    <location>
        <begin position="380"/>
        <end position="396"/>
    </location>
</feature>
<dbReference type="PROSITE" id="PS51099">
    <property type="entry name" value="PTS_EIIB_TYPE_2"/>
    <property type="match status" value="1"/>
</dbReference>
<feature type="transmembrane region" description="Helical" evidence="13">
    <location>
        <begin position="416"/>
        <end position="435"/>
    </location>
</feature>
<feature type="transmembrane region" description="Helical" evidence="13">
    <location>
        <begin position="447"/>
        <end position="470"/>
    </location>
</feature>
<keyword evidence="6" id="KW-0808">Transferase</keyword>
<dbReference type="RefSeq" id="WP_024863420.1">
    <property type="nucleotide sequence ID" value="NZ_CP024965.1"/>
</dbReference>
<dbReference type="InterPro" id="IPR016152">
    <property type="entry name" value="PTrfase/Anion_transptr"/>
</dbReference>
<evidence type="ECO:0000256" key="8">
    <source>
        <dbReference type="ARBA" id="ARBA00022692"/>
    </source>
</evidence>
<dbReference type="PROSITE" id="PS51094">
    <property type="entry name" value="PTS_EIIA_TYPE_2"/>
    <property type="match status" value="1"/>
</dbReference>
<keyword evidence="9" id="KW-0418">Kinase</keyword>
<keyword evidence="8 13" id="KW-0812">Transmembrane</keyword>
<evidence type="ECO:0000256" key="6">
    <source>
        <dbReference type="ARBA" id="ARBA00022679"/>
    </source>
</evidence>
<dbReference type="InterPro" id="IPR003352">
    <property type="entry name" value="PTS_EIIC"/>
</dbReference>
<evidence type="ECO:0000313" key="17">
    <source>
        <dbReference type="EMBL" id="ATZ18900.1"/>
    </source>
</evidence>
<protein>
    <submittedName>
        <fullName evidence="17">PTS system, fructose-specific IIABC component</fullName>
    </submittedName>
</protein>
<keyword evidence="11 13" id="KW-0472">Membrane</keyword>
<keyword evidence="3" id="KW-1003">Cell membrane</keyword>
<feature type="domain" description="PTS EIIA type-2" evidence="14">
    <location>
        <begin position="4"/>
        <end position="149"/>
    </location>
</feature>
<keyword evidence="18" id="KW-1185">Reference proteome</keyword>
<dbReference type="CDD" id="cd05569">
    <property type="entry name" value="PTS_IIB_fructose"/>
    <property type="match status" value="1"/>
</dbReference>
<evidence type="ECO:0000256" key="1">
    <source>
        <dbReference type="ARBA" id="ARBA00004429"/>
    </source>
</evidence>
<evidence type="ECO:0000256" key="7">
    <source>
        <dbReference type="ARBA" id="ARBA00022683"/>
    </source>
</evidence>
<evidence type="ECO:0000256" key="11">
    <source>
        <dbReference type="ARBA" id="ARBA00023136"/>
    </source>
</evidence>
<comment type="subcellular location">
    <subcellularLocation>
        <location evidence="1">Cell inner membrane</location>
        <topology evidence="1">Multi-pass membrane protein</topology>
    </subcellularLocation>
</comment>
<evidence type="ECO:0000256" key="4">
    <source>
        <dbReference type="ARBA" id="ARBA00022553"/>
    </source>
</evidence>
<sequence length="847" mass="91276">MNNKILKKDYIFLDVDVKSQDDAFAFIADQALNMKLITSKKALISGFKNRELEGTTGFEDGFSIPHARIKEVQEAAVFVLRFKNDVDWKSMDNKFTKVAIALLIPEGPNGDQHLEILSSIAIKMMDENFKKVLKTSKDVNKILQVLNQNKKQTKENNTKSLNKNLKQLNIVGVTACVVGIAHTYMAEDRLISAAKELGYNVRIETQGSKGIGTPLKAIEIENADIVILATDTAIDTSRFAGKRVYSCKVGEAIKAPQKIIETALKDAAVINSDSKITSFDNKKSVSSAGKKEGVLQHILAGIGYMIPVIVLGGICLAFSLGLAKAIWGPTANTMGQTVLPNGDLSPIVSQWGPLHVLELIGGGAFALMIPILAGFIGNSIAGRAAIAPAMVGAFIGNTPSSLSNWIPGMGIIETPMGFIGAIIAGLAVGYFVRWVNTWRVPKSLAPAMPIFFIPLIAGIGISIIFIYVLGAPIGWLMQQISTGIKTAYQGNIGIGVGLGLGLVLGAMAGFDMGGPINKIAFITSSALITQGIEQPMGAMAAGIPVAPLGMGLTTVLFKKFFSDAERGMGISAMIMGTIGISEGAIPFAIRDPKRAVICNVAGSAVAGGIAGAFLITDAAAHGGPIVAILGAVPYGLSTFYYFIAVAAGVAVTTLSYGLWLTYDAGKYGSVKKAHVLHLNILSENKKEDIRTLNEKALKIKQDGKEKIKAAKLEGLETNNVNEQTLRELAVIKTDKENVINKYKNDVLKSKESYKNISILEKEFIKSKKSEIDDFEKNVNNKLKSEIAKINEQHQLLKNEQNKAKKTKALVELRDKKSLIKQDALNLKNNNSEKLRKDFVVRYNQELI</sequence>
<feature type="transmembrane region" description="Helical" evidence="13">
    <location>
        <begin position="639"/>
        <end position="662"/>
    </location>
</feature>
<evidence type="ECO:0000256" key="13">
    <source>
        <dbReference type="SAM" id="Phobius"/>
    </source>
</evidence>
<organism evidence="17 18">
    <name type="scientific">Williamsoniiplasma somnilux</name>
    <dbReference type="NCBI Taxonomy" id="215578"/>
    <lineage>
        <taxon>Bacteria</taxon>
        <taxon>Bacillati</taxon>
        <taxon>Mycoplasmatota</taxon>
        <taxon>Mollicutes</taxon>
        <taxon>Entomoplasmatales</taxon>
        <taxon>Williamsoniiplasma</taxon>
    </lineage>
</organism>
<feature type="transmembrane region" description="Helical" evidence="13">
    <location>
        <begin position="537"/>
        <end position="557"/>
    </location>
</feature>
<feature type="transmembrane region" description="Helical" evidence="13">
    <location>
        <begin position="596"/>
        <end position="619"/>
    </location>
</feature>
<evidence type="ECO:0000256" key="5">
    <source>
        <dbReference type="ARBA" id="ARBA00022597"/>
    </source>
</evidence>
<dbReference type="InterPro" id="IPR006327">
    <property type="entry name" value="PTS_IIC_fruc"/>
</dbReference>
<evidence type="ECO:0000256" key="3">
    <source>
        <dbReference type="ARBA" id="ARBA00022475"/>
    </source>
</evidence>
<dbReference type="InterPro" id="IPR013011">
    <property type="entry name" value="PTS_EIIB_2"/>
</dbReference>
<dbReference type="NCBIfam" id="TIGR01427">
    <property type="entry name" value="PTS_IIC_fructo"/>
    <property type="match status" value="1"/>
</dbReference>
<feature type="transmembrane region" description="Helical" evidence="13">
    <location>
        <begin position="354"/>
        <end position="373"/>
    </location>
</feature>
<keyword evidence="2" id="KW-0813">Transport</keyword>
<dbReference type="InterPro" id="IPR036095">
    <property type="entry name" value="PTS_EIIB-like_sf"/>
</dbReference>
<dbReference type="PROSITE" id="PS51104">
    <property type="entry name" value="PTS_EIIC_TYPE_2"/>
    <property type="match status" value="1"/>
</dbReference>
<dbReference type="CDD" id="cd00211">
    <property type="entry name" value="PTS_IIA_fru"/>
    <property type="match status" value="1"/>
</dbReference>
<accession>A0A2K8NYK8</accession>
<proteinExistence type="predicted"/>
<feature type="domain" description="PTS EIIB type-2" evidence="15">
    <location>
        <begin position="168"/>
        <end position="265"/>
    </location>
</feature>
<dbReference type="GO" id="GO:0005886">
    <property type="term" value="C:plasma membrane"/>
    <property type="evidence" value="ECO:0007669"/>
    <property type="project" value="UniProtKB-SubCell"/>
</dbReference>
<keyword evidence="4" id="KW-0597">Phosphoprotein</keyword>
<evidence type="ECO:0000259" key="14">
    <source>
        <dbReference type="PROSITE" id="PS51094"/>
    </source>
</evidence>
<feature type="coiled-coil region" evidence="12">
    <location>
        <begin position="136"/>
        <end position="171"/>
    </location>
</feature>
<dbReference type="SUPFAM" id="SSF55804">
    <property type="entry name" value="Phoshotransferase/anion transport protein"/>
    <property type="match status" value="1"/>
</dbReference>
<dbReference type="PANTHER" id="PTHR30505:SF0">
    <property type="entry name" value="FRUCTOSE-LIKE PTS SYSTEM EIIBC COMPONENT-RELATED"/>
    <property type="match status" value="1"/>
</dbReference>
<dbReference type="InterPro" id="IPR002178">
    <property type="entry name" value="PTS_EIIA_type-2_dom"/>
</dbReference>
<evidence type="ECO:0000256" key="2">
    <source>
        <dbReference type="ARBA" id="ARBA00022448"/>
    </source>
</evidence>
<dbReference type="Pfam" id="PF02378">
    <property type="entry name" value="PTS_EIIC"/>
    <property type="match status" value="1"/>
</dbReference>
<keyword evidence="10 13" id="KW-1133">Transmembrane helix</keyword>
<keyword evidence="5" id="KW-0762">Sugar transport</keyword>
<feature type="transmembrane region" description="Helical" evidence="13">
    <location>
        <begin position="298"/>
        <end position="320"/>
    </location>
</feature>
<dbReference type="GO" id="GO:0016301">
    <property type="term" value="F:kinase activity"/>
    <property type="evidence" value="ECO:0007669"/>
    <property type="project" value="UniProtKB-KW"/>
</dbReference>
<dbReference type="SUPFAM" id="SSF52794">
    <property type="entry name" value="PTS system IIB component-like"/>
    <property type="match status" value="1"/>
</dbReference>
<dbReference type="GO" id="GO:0009401">
    <property type="term" value="P:phosphoenolpyruvate-dependent sugar phosphotransferase system"/>
    <property type="evidence" value="ECO:0007669"/>
    <property type="project" value="UniProtKB-KW"/>
</dbReference>